<dbReference type="EMBL" id="WUUT01000004">
    <property type="protein sequence ID" value="MXR52185.1"/>
    <property type="molecule type" value="Genomic_DNA"/>
</dbReference>
<reference evidence="1 2" key="1">
    <citation type="submission" date="2019-12" db="EMBL/GenBank/DDBJ databases">
        <title>Isolation and characterization of three novel carbon monoxide-oxidizing members of Halobacteria from salione crusts and soils.</title>
        <authorList>
            <person name="Myers M.R."/>
            <person name="King G.M."/>
        </authorList>
    </citation>
    <scope>NUCLEOTIDE SEQUENCE [LARGE SCALE GENOMIC DNA]</scope>
    <source>
        <strain evidence="1 2">WSH3</strain>
    </source>
</reference>
<evidence type="ECO:0000313" key="1">
    <source>
        <dbReference type="EMBL" id="MXR52185.1"/>
    </source>
</evidence>
<organism evidence="1 2">
    <name type="scientific">Halovenus carboxidivorans</name>
    <dbReference type="NCBI Taxonomy" id="2692199"/>
    <lineage>
        <taxon>Archaea</taxon>
        <taxon>Methanobacteriati</taxon>
        <taxon>Methanobacteriota</taxon>
        <taxon>Stenosarchaea group</taxon>
        <taxon>Halobacteria</taxon>
        <taxon>Halobacteriales</taxon>
        <taxon>Haloarculaceae</taxon>
        <taxon>Halovenus</taxon>
    </lineage>
</organism>
<keyword evidence="2" id="KW-1185">Reference proteome</keyword>
<gene>
    <name evidence="1" type="ORF">GRX03_11305</name>
</gene>
<accession>A0A6B0T2I6</accession>
<comment type="caution">
    <text evidence="1">The sequence shown here is derived from an EMBL/GenBank/DDBJ whole genome shotgun (WGS) entry which is preliminary data.</text>
</comment>
<dbReference type="RefSeq" id="WP_159764315.1">
    <property type="nucleotide sequence ID" value="NZ_WUUT01000004.1"/>
</dbReference>
<dbReference type="Proteomes" id="UP000466535">
    <property type="component" value="Unassembled WGS sequence"/>
</dbReference>
<name>A0A6B0T2I6_9EURY</name>
<evidence type="ECO:0000313" key="2">
    <source>
        <dbReference type="Proteomes" id="UP000466535"/>
    </source>
</evidence>
<dbReference type="OrthoDB" id="203630at2157"/>
<proteinExistence type="predicted"/>
<protein>
    <submittedName>
        <fullName evidence="1">Zn-dependent oxidoreductase</fullName>
    </submittedName>
</protein>
<sequence length="113" mass="12287">MSENDHEQTVTCTITPEQAAERPAAVLATLADRYVSSTEHEDGYTHVFQGTQETVEALATFVANEQRCCGFASYELAIEPPYEQTAFRVSGPEGTKELLGTGFLTALGVEPEE</sequence>
<dbReference type="AlphaFoldDB" id="A0A6B0T2I6"/>